<feature type="region of interest" description="Disordered" evidence="2">
    <location>
        <begin position="164"/>
        <end position="195"/>
    </location>
</feature>
<keyword evidence="1" id="KW-0862">Zinc</keyword>
<organism evidence="5 6">
    <name type="scientific">Diversispora eburnea</name>
    <dbReference type="NCBI Taxonomy" id="1213867"/>
    <lineage>
        <taxon>Eukaryota</taxon>
        <taxon>Fungi</taxon>
        <taxon>Fungi incertae sedis</taxon>
        <taxon>Mucoromycota</taxon>
        <taxon>Glomeromycotina</taxon>
        <taxon>Glomeromycetes</taxon>
        <taxon>Diversisporales</taxon>
        <taxon>Diversisporaceae</taxon>
        <taxon>Diversispora</taxon>
    </lineage>
</organism>
<dbReference type="Proteomes" id="UP000789706">
    <property type="component" value="Unassembled WGS sequence"/>
</dbReference>
<feature type="region of interest" description="Disordered" evidence="2">
    <location>
        <begin position="322"/>
        <end position="360"/>
    </location>
</feature>
<proteinExistence type="predicted"/>
<feature type="compositionally biased region" description="Polar residues" evidence="2">
    <location>
        <begin position="344"/>
        <end position="360"/>
    </location>
</feature>
<accession>A0A9N8WIP7</accession>
<dbReference type="InterPro" id="IPR013087">
    <property type="entry name" value="Znf_C2H2_type"/>
</dbReference>
<comment type="caution">
    <text evidence="5">The sequence shown here is derived from an EMBL/GenBank/DDBJ whole genome shotgun (WGS) entry which is preliminary data.</text>
</comment>
<gene>
    <name evidence="5" type="ORF">DEBURN_LOCUS3816</name>
</gene>
<feature type="compositionally biased region" description="Polar residues" evidence="2">
    <location>
        <begin position="81"/>
        <end position="92"/>
    </location>
</feature>
<evidence type="ECO:0000313" key="6">
    <source>
        <dbReference type="Proteomes" id="UP000789706"/>
    </source>
</evidence>
<feature type="compositionally biased region" description="Low complexity" evidence="2">
    <location>
        <begin position="814"/>
        <end position="828"/>
    </location>
</feature>
<dbReference type="EMBL" id="CAJVPK010000255">
    <property type="protein sequence ID" value="CAG8484009.1"/>
    <property type="molecule type" value="Genomic_DNA"/>
</dbReference>
<dbReference type="OrthoDB" id="2423465at2759"/>
<dbReference type="Gene3D" id="2.40.50.40">
    <property type="match status" value="1"/>
</dbReference>
<feature type="region of interest" description="Disordered" evidence="2">
    <location>
        <begin position="576"/>
        <end position="607"/>
    </location>
</feature>
<keyword evidence="1" id="KW-0863">Zinc-finger</keyword>
<keyword evidence="6" id="KW-1185">Reference proteome</keyword>
<keyword evidence="1" id="KW-0479">Metal-binding</keyword>
<feature type="region of interest" description="Disordered" evidence="2">
    <location>
        <begin position="72"/>
        <end position="116"/>
    </location>
</feature>
<evidence type="ECO:0000256" key="1">
    <source>
        <dbReference type="PROSITE-ProRule" id="PRU00042"/>
    </source>
</evidence>
<dbReference type="InterPro" id="IPR016197">
    <property type="entry name" value="Chromo-like_dom_sf"/>
</dbReference>
<dbReference type="GO" id="GO:0008270">
    <property type="term" value="F:zinc ion binding"/>
    <property type="evidence" value="ECO:0007669"/>
    <property type="project" value="UniProtKB-KW"/>
</dbReference>
<feature type="compositionally biased region" description="Low complexity" evidence="2">
    <location>
        <begin position="713"/>
        <end position="722"/>
    </location>
</feature>
<protein>
    <submittedName>
        <fullName evidence="5">10171_t:CDS:1</fullName>
    </submittedName>
</protein>
<feature type="domain" description="Chromo" evidence="3">
    <location>
        <begin position="14"/>
        <end position="56"/>
    </location>
</feature>
<evidence type="ECO:0000256" key="2">
    <source>
        <dbReference type="SAM" id="MobiDB-lite"/>
    </source>
</evidence>
<feature type="domain" description="C2H2-type" evidence="4">
    <location>
        <begin position="857"/>
        <end position="887"/>
    </location>
</feature>
<feature type="region of interest" description="Disordered" evidence="2">
    <location>
        <begin position="712"/>
        <end position="732"/>
    </location>
</feature>
<feature type="region of interest" description="Disordered" evidence="2">
    <location>
        <begin position="799"/>
        <end position="834"/>
    </location>
</feature>
<dbReference type="PROSITE" id="PS00028">
    <property type="entry name" value="ZINC_FINGER_C2H2_1"/>
    <property type="match status" value="1"/>
</dbReference>
<feature type="compositionally biased region" description="Basic and acidic residues" evidence="2">
    <location>
        <begin position="580"/>
        <end position="607"/>
    </location>
</feature>
<dbReference type="SUPFAM" id="SSF54160">
    <property type="entry name" value="Chromo domain-like"/>
    <property type="match status" value="1"/>
</dbReference>
<evidence type="ECO:0000259" key="3">
    <source>
        <dbReference type="PROSITE" id="PS50013"/>
    </source>
</evidence>
<name>A0A9N8WIP7_9GLOM</name>
<dbReference type="InterPro" id="IPR000953">
    <property type="entry name" value="Chromo/chromo_shadow_dom"/>
</dbReference>
<dbReference type="PROSITE" id="PS50013">
    <property type="entry name" value="CHROMO_2"/>
    <property type="match status" value="1"/>
</dbReference>
<evidence type="ECO:0000259" key="4">
    <source>
        <dbReference type="PROSITE" id="PS50157"/>
    </source>
</evidence>
<sequence length="893" mass="100879">MTKKKKSISSVEVWEAIAILEEKFNEEKNCLYYLVQWAGKDEFGNDWEPTWEPESNCGSALIEEWNERKAGVNESKKGADLTSQCNLGPSNKNESRKRSMTKSASNENLKEKRQKVDPLSISYNAIESSSSLNIKKSQSSLGKRPALPIMRVVTLVKSIPCDGNNQKNGKKIKKSGDVGDTSLENMSKKNMTKGPMTDIQNSAKINSNIPNLLLNVHNSPIVPNVHQKLCKLSLPSRSGRVFISKKAHTKRKIKKRIKAVLTPPSTDLEVSNKRVRYDESYLSEEEETIISGQVITDNPIRPPITNNNDNVIITRPLQSSIPSNTSITLSNTSSNIKSTHHTSHINNKTDSKIPSQTQKSQYNPPPLLFPPSNNKTNTLLRLPHVIKPKPTPQIIAQQINMSDESRFGATNKKPTFLPNNINYNNELTFSNVRPFQNSQNSSNSNTIVNVANGDVNSKLKNRLIPNSESILGYIPPETEFHGIKYITSRNTKVVPPENKEYKQDKSQNVCIANNLNNMNVSNNLTPKPFQFSSSNVQKMSEEVDKLQNEVSRISGFPTDEKVNKREVVKNAKRQLTKIQTELEKSKGEKNTRSSNQEENKKPLNDTRLEINMSNNDAKELTSLRKTILEKSGRIEEISNKFEKCRTELDEEIDLCSDDVRPDERKERLKRVILEMELEFIKESYNISMSTTKFLTELKLNCALKSQEDSNVASSSSLSSSYSAPNEYKPKFDQTINTPMKTVQNRDFANNFRNNINRQDIDSSNIVETKDNDKNLVIPTPTSTTNVLNGSSPVKTLNTNANNANGKKFTFFGPTNNTSDTTNTTSNNDKPGQIQNVKITPIPNIDPNNNNTRLQENFFCEWNSCKRSFNTKPKLRFHLIDVHLREGTHKRRCD</sequence>
<evidence type="ECO:0000313" key="5">
    <source>
        <dbReference type="EMBL" id="CAG8484009.1"/>
    </source>
</evidence>
<feature type="compositionally biased region" description="Low complexity" evidence="2">
    <location>
        <begin position="322"/>
        <end position="337"/>
    </location>
</feature>
<dbReference type="AlphaFoldDB" id="A0A9N8WIP7"/>
<reference evidence="5" key="1">
    <citation type="submission" date="2021-06" db="EMBL/GenBank/DDBJ databases">
        <authorList>
            <person name="Kallberg Y."/>
            <person name="Tangrot J."/>
            <person name="Rosling A."/>
        </authorList>
    </citation>
    <scope>NUCLEOTIDE SEQUENCE</scope>
    <source>
        <strain evidence="5">AZ414A</strain>
    </source>
</reference>
<dbReference type="PROSITE" id="PS50157">
    <property type="entry name" value="ZINC_FINGER_C2H2_2"/>
    <property type="match status" value="1"/>
</dbReference>